<dbReference type="InterPro" id="IPR003439">
    <property type="entry name" value="ABC_transporter-like_ATP-bd"/>
</dbReference>
<evidence type="ECO:0000313" key="10">
    <source>
        <dbReference type="Proteomes" id="UP000281343"/>
    </source>
</evidence>
<proteinExistence type="predicted"/>
<comment type="caution">
    <text evidence="9">The sequence shown here is derived from an EMBL/GenBank/DDBJ whole genome shotgun (WGS) entry which is preliminary data.</text>
</comment>
<sequence length="229" mass="24758">MLRLEHTVTKLDGFTLRADLTLEPGRRLAVLGASGSGKSTLLNLIAGFVLPDEGKVIIGGLDRSRASVADRPLSILFQDSNLFPHLSVFDNVALGLRSDLRLDGDQRARVSDSLAQVGMDGMESRLPGSLSGGQQSRVALARMLLRDQPLALMDEPFSALDPGLRREMLDLVAALCDRTKLTLAMVTHDLRDVSGLCTDLCLLESGRIVLQGPLDDILADPPALIRPWL</sequence>
<dbReference type="PANTHER" id="PTHR42781:SF1">
    <property type="entry name" value="THIAMINE IMPORT ATP-BINDING PROTEIN THIQ"/>
    <property type="match status" value="1"/>
</dbReference>
<keyword evidence="6" id="KW-1278">Translocase</keyword>
<organism evidence="9 10">
    <name type="scientific">Rhodophyticola porphyridii</name>
    <dbReference type="NCBI Taxonomy" id="1852017"/>
    <lineage>
        <taxon>Bacteria</taxon>
        <taxon>Pseudomonadati</taxon>
        <taxon>Pseudomonadota</taxon>
        <taxon>Alphaproteobacteria</taxon>
        <taxon>Rhodobacterales</taxon>
        <taxon>Roseobacteraceae</taxon>
        <taxon>Rhodophyticola</taxon>
    </lineage>
</organism>
<protein>
    <submittedName>
        <fullName evidence="9">ATP-binding cassette domain-containing protein</fullName>
    </submittedName>
</protein>
<dbReference type="GO" id="GO:0005524">
    <property type="term" value="F:ATP binding"/>
    <property type="evidence" value="ECO:0007669"/>
    <property type="project" value="UniProtKB-KW"/>
</dbReference>
<evidence type="ECO:0000256" key="1">
    <source>
        <dbReference type="ARBA" id="ARBA00022448"/>
    </source>
</evidence>
<dbReference type="Proteomes" id="UP000281343">
    <property type="component" value="Unassembled WGS sequence"/>
</dbReference>
<keyword evidence="10" id="KW-1185">Reference proteome</keyword>
<evidence type="ECO:0000313" key="9">
    <source>
        <dbReference type="EMBL" id="RMA43468.1"/>
    </source>
</evidence>
<dbReference type="PANTHER" id="PTHR42781">
    <property type="entry name" value="SPERMIDINE/PUTRESCINE IMPORT ATP-BINDING PROTEIN POTA"/>
    <property type="match status" value="1"/>
</dbReference>
<reference evidence="9 10" key="1">
    <citation type="submission" date="2018-10" db="EMBL/GenBank/DDBJ databases">
        <authorList>
            <person name="Jung H.S."/>
            <person name="Jeon C.O."/>
        </authorList>
    </citation>
    <scope>NUCLEOTIDE SEQUENCE [LARGE SCALE GENOMIC DNA]</scope>
    <source>
        <strain evidence="9 10">MA-7-27</strain>
    </source>
</reference>
<evidence type="ECO:0000256" key="7">
    <source>
        <dbReference type="ARBA" id="ARBA00023136"/>
    </source>
</evidence>
<accession>A0A3L9Y863</accession>
<keyword evidence="1" id="KW-0813">Transport</keyword>
<feature type="domain" description="ABC transporter" evidence="8">
    <location>
        <begin position="2"/>
        <end position="229"/>
    </location>
</feature>
<evidence type="ECO:0000256" key="6">
    <source>
        <dbReference type="ARBA" id="ARBA00022967"/>
    </source>
</evidence>
<dbReference type="PROSITE" id="PS50893">
    <property type="entry name" value="ABC_TRANSPORTER_2"/>
    <property type="match status" value="1"/>
</dbReference>
<dbReference type="PROSITE" id="PS00211">
    <property type="entry name" value="ABC_TRANSPORTER_1"/>
    <property type="match status" value="1"/>
</dbReference>
<keyword evidence="3" id="KW-0997">Cell inner membrane</keyword>
<keyword evidence="5 9" id="KW-0067">ATP-binding</keyword>
<evidence type="ECO:0000256" key="5">
    <source>
        <dbReference type="ARBA" id="ARBA00022840"/>
    </source>
</evidence>
<dbReference type="EMBL" id="RCNT01000001">
    <property type="protein sequence ID" value="RMA43468.1"/>
    <property type="molecule type" value="Genomic_DNA"/>
</dbReference>
<dbReference type="InterPro" id="IPR027417">
    <property type="entry name" value="P-loop_NTPase"/>
</dbReference>
<evidence type="ECO:0000256" key="2">
    <source>
        <dbReference type="ARBA" id="ARBA00022475"/>
    </source>
</evidence>
<dbReference type="InterPro" id="IPR003593">
    <property type="entry name" value="AAA+_ATPase"/>
</dbReference>
<name>A0A3L9Y863_9RHOB</name>
<keyword evidence="7" id="KW-0472">Membrane</keyword>
<dbReference type="Pfam" id="PF00005">
    <property type="entry name" value="ABC_tran"/>
    <property type="match status" value="1"/>
</dbReference>
<dbReference type="SUPFAM" id="SSF52540">
    <property type="entry name" value="P-loop containing nucleoside triphosphate hydrolases"/>
    <property type="match status" value="1"/>
</dbReference>
<dbReference type="Gene3D" id="3.40.50.300">
    <property type="entry name" value="P-loop containing nucleotide triphosphate hydrolases"/>
    <property type="match status" value="1"/>
</dbReference>
<dbReference type="SMART" id="SM00382">
    <property type="entry name" value="AAA"/>
    <property type="match status" value="1"/>
</dbReference>
<keyword evidence="4" id="KW-0547">Nucleotide-binding</keyword>
<dbReference type="InterPro" id="IPR017871">
    <property type="entry name" value="ABC_transporter-like_CS"/>
</dbReference>
<evidence type="ECO:0000256" key="3">
    <source>
        <dbReference type="ARBA" id="ARBA00022519"/>
    </source>
</evidence>
<evidence type="ECO:0000259" key="8">
    <source>
        <dbReference type="PROSITE" id="PS50893"/>
    </source>
</evidence>
<keyword evidence="2" id="KW-1003">Cell membrane</keyword>
<dbReference type="RefSeq" id="WP_121896061.1">
    <property type="nucleotide sequence ID" value="NZ_RCNT01000001.1"/>
</dbReference>
<dbReference type="GO" id="GO:0016887">
    <property type="term" value="F:ATP hydrolysis activity"/>
    <property type="evidence" value="ECO:0007669"/>
    <property type="project" value="InterPro"/>
</dbReference>
<dbReference type="AlphaFoldDB" id="A0A3L9Y863"/>
<dbReference type="InterPro" id="IPR050093">
    <property type="entry name" value="ABC_SmlMolc_Importer"/>
</dbReference>
<dbReference type="OrthoDB" id="9802264at2"/>
<gene>
    <name evidence="9" type="ORF">D9R08_00510</name>
</gene>
<evidence type="ECO:0000256" key="4">
    <source>
        <dbReference type="ARBA" id="ARBA00022741"/>
    </source>
</evidence>